<dbReference type="Proteomes" id="UP000249390">
    <property type="component" value="Unassembled WGS sequence"/>
</dbReference>
<comment type="subcellular location">
    <subcellularLocation>
        <location evidence="1">Cell membrane</location>
    </subcellularLocation>
</comment>
<dbReference type="InterPro" id="IPR015898">
    <property type="entry name" value="G-protein_gamma-like_dom"/>
</dbReference>
<organism evidence="8 9">
    <name type="scientific">Cuscuta australis</name>
    <dbReference type="NCBI Taxonomy" id="267555"/>
    <lineage>
        <taxon>Eukaryota</taxon>
        <taxon>Viridiplantae</taxon>
        <taxon>Streptophyta</taxon>
        <taxon>Embryophyta</taxon>
        <taxon>Tracheophyta</taxon>
        <taxon>Spermatophyta</taxon>
        <taxon>Magnoliopsida</taxon>
        <taxon>eudicotyledons</taxon>
        <taxon>Gunneridae</taxon>
        <taxon>Pentapetalae</taxon>
        <taxon>asterids</taxon>
        <taxon>lamiids</taxon>
        <taxon>Solanales</taxon>
        <taxon>Convolvulaceae</taxon>
        <taxon>Cuscuteae</taxon>
        <taxon>Cuscuta</taxon>
        <taxon>Cuscuta subgen. Grammica</taxon>
        <taxon>Cuscuta sect. Cleistogrammica</taxon>
    </lineage>
</organism>
<comment type="caution">
    <text evidence="8">The sequence shown here is derived from an EMBL/GenBank/DDBJ whole genome shotgun (WGS) entry which is preliminary data.</text>
</comment>
<keyword evidence="9" id="KW-1185">Reference proteome</keyword>
<protein>
    <recommendedName>
        <fullName evidence="7">G protein gamma domain-containing protein</fullName>
    </recommendedName>
</protein>
<evidence type="ECO:0000256" key="6">
    <source>
        <dbReference type="SAM" id="MobiDB-lite"/>
    </source>
</evidence>
<keyword evidence="2" id="KW-1003">Cell membrane</keyword>
<dbReference type="PANTHER" id="PTHR35129:SF6">
    <property type="entry name" value="G PROTEIN GAMMA DOMAIN-CONTAINING PROTEIN"/>
    <property type="match status" value="1"/>
</dbReference>
<dbReference type="AlphaFoldDB" id="A0A328ED32"/>
<evidence type="ECO:0000259" key="7">
    <source>
        <dbReference type="SMART" id="SM01224"/>
    </source>
</evidence>
<dbReference type="GO" id="GO:0007186">
    <property type="term" value="P:G protein-coupled receptor signaling pathway"/>
    <property type="evidence" value="ECO:0007669"/>
    <property type="project" value="InterPro"/>
</dbReference>
<evidence type="ECO:0000256" key="5">
    <source>
        <dbReference type="ARBA" id="ARBA00023224"/>
    </source>
</evidence>
<proteinExistence type="predicted"/>
<evidence type="ECO:0000256" key="3">
    <source>
        <dbReference type="ARBA" id="ARBA00023054"/>
    </source>
</evidence>
<dbReference type="SMART" id="SM01224">
    <property type="entry name" value="G_gamma"/>
    <property type="match status" value="1"/>
</dbReference>
<name>A0A328ED32_9ASTE</name>
<keyword evidence="3" id="KW-0175">Coiled coil</keyword>
<dbReference type="EMBL" id="NQVE01000009">
    <property type="protein sequence ID" value="RAL54588.1"/>
    <property type="molecule type" value="Genomic_DNA"/>
</dbReference>
<gene>
    <name evidence="8" type="ORF">DM860_001716</name>
</gene>
<evidence type="ECO:0000313" key="9">
    <source>
        <dbReference type="Proteomes" id="UP000249390"/>
    </source>
</evidence>
<evidence type="ECO:0000313" key="8">
    <source>
        <dbReference type="EMBL" id="RAL54588.1"/>
    </source>
</evidence>
<dbReference type="GO" id="GO:0005886">
    <property type="term" value="C:plasma membrane"/>
    <property type="evidence" value="ECO:0007669"/>
    <property type="project" value="UniProtKB-SubCell"/>
</dbReference>
<keyword evidence="5" id="KW-0807">Transducer</keyword>
<evidence type="ECO:0000256" key="4">
    <source>
        <dbReference type="ARBA" id="ARBA00023136"/>
    </source>
</evidence>
<dbReference type="Pfam" id="PF00631">
    <property type="entry name" value="G-gamma"/>
    <property type="match status" value="1"/>
</dbReference>
<sequence length="100" mass="10924">MLLGILESSGSSEKQTRSEGGKHAVSAELKRSEQEARFLEEELEQLVKTGNASAACKELLLNMETRPDPLLPLTNGPTSPSWDLWFEGVPDKSFCGCCIV</sequence>
<dbReference type="InterPro" id="IPR045878">
    <property type="entry name" value="GG1/2"/>
</dbReference>
<evidence type="ECO:0000256" key="2">
    <source>
        <dbReference type="ARBA" id="ARBA00022475"/>
    </source>
</evidence>
<feature type="compositionally biased region" description="Low complexity" evidence="6">
    <location>
        <begin position="1"/>
        <end position="13"/>
    </location>
</feature>
<feature type="region of interest" description="Disordered" evidence="6">
    <location>
        <begin position="1"/>
        <end position="29"/>
    </location>
</feature>
<keyword evidence="4" id="KW-0472">Membrane</keyword>
<dbReference type="PANTHER" id="PTHR35129">
    <property type="entry name" value="GUANINE NUCLEOTIDE-BINDING PROTEIN SUBUNIT GAMMA 1"/>
    <property type="match status" value="1"/>
</dbReference>
<reference evidence="8 9" key="1">
    <citation type="submission" date="2018-06" db="EMBL/GenBank/DDBJ databases">
        <title>The Genome of Cuscuta australis (Dodder) Provides Insight into the Evolution of Plant Parasitism.</title>
        <authorList>
            <person name="Liu H."/>
        </authorList>
    </citation>
    <scope>NUCLEOTIDE SEQUENCE [LARGE SCALE GENOMIC DNA]</scope>
    <source>
        <strain evidence="9">cv. Yunnan</strain>
        <tissue evidence="8">Vines</tissue>
    </source>
</reference>
<evidence type="ECO:0000256" key="1">
    <source>
        <dbReference type="ARBA" id="ARBA00004236"/>
    </source>
</evidence>
<accession>A0A328ED32</accession>
<feature type="domain" description="G protein gamma" evidence="7">
    <location>
        <begin position="26"/>
        <end position="98"/>
    </location>
</feature>